<feature type="compositionally biased region" description="Basic and acidic residues" evidence="1">
    <location>
        <begin position="44"/>
        <end position="63"/>
    </location>
</feature>
<dbReference type="Proteomes" id="UP000587586">
    <property type="component" value="Unassembled WGS sequence"/>
</dbReference>
<comment type="caution">
    <text evidence="2">The sequence shown here is derived from an EMBL/GenBank/DDBJ whole genome shotgun (WGS) entry which is preliminary data.</text>
</comment>
<evidence type="ECO:0000313" key="3">
    <source>
        <dbReference type="Proteomes" id="UP000587586"/>
    </source>
</evidence>
<sequence>MSYSVDRIPGQLRIDPDAGGQERQRKREKPPEKKGGRDSVSISDEARQRSASEKDADPEPVRE</sequence>
<reference evidence="3" key="1">
    <citation type="submission" date="2020-06" db="EMBL/GenBank/DDBJ databases">
        <title>Draft genomic sequecing of Geomonas sp. Red745.</title>
        <authorList>
            <person name="Itoh H."/>
            <person name="Xu Z.X."/>
            <person name="Ushijima N."/>
            <person name="Masuda Y."/>
            <person name="Shiratori Y."/>
            <person name="Senoo K."/>
        </authorList>
    </citation>
    <scope>NUCLEOTIDE SEQUENCE [LARGE SCALE GENOMIC DNA]</scope>
    <source>
        <strain evidence="3">Red745</strain>
    </source>
</reference>
<feature type="compositionally biased region" description="Basic and acidic residues" evidence="1">
    <location>
        <begin position="14"/>
        <end position="37"/>
    </location>
</feature>
<evidence type="ECO:0000256" key="1">
    <source>
        <dbReference type="SAM" id="MobiDB-lite"/>
    </source>
</evidence>
<feature type="region of interest" description="Disordered" evidence="1">
    <location>
        <begin position="1"/>
        <end position="63"/>
    </location>
</feature>
<protein>
    <submittedName>
        <fullName evidence="2">Uncharacterized protein</fullName>
    </submittedName>
</protein>
<accession>A0A6V8N448</accession>
<dbReference type="RefSeq" id="WP_183359845.1">
    <property type="nucleotide sequence ID" value="NZ_BLXZ01000002.1"/>
</dbReference>
<name>A0A6V8N448_9BACT</name>
<gene>
    <name evidence="2" type="ORF">GMLC_08650</name>
</gene>
<keyword evidence="3" id="KW-1185">Reference proteome</keyword>
<proteinExistence type="predicted"/>
<dbReference type="EMBL" id="BLXZ01000002">
    <property type="protein sequence ID" value="GFO67286.1"/>
    <property type="molecule type" value="Genomic_DNA"/>
</dbReference>
<dbReference type="AlphaFoldDB" id="A0A6V8N448"/>
<organism evidence="2 3">
    <name type="scientific">Geomonas limicola</name>
    <dbReference type="NCBI Taxonomy" id="2740186"/>
    <lineage>
        <taxon>Bacteria</taxon>
        <taxon>Pseudomonadati</taxon>
        <taxon>Thermodesulfobacteriota</taxon>
        <taxon>Desulfuromonadia</taxon>
        <taxon>Geobacterales</taxon>
        <taxon>Geobacteraceae</taxon>
        <taxon>Geomonas</taxon>
    </lineage>
</organism>
<evidence type="ECO:0000313" key="2">
    <source>
        <dbReference type="EMBL" id="GFO67286.1"/>
    </source>
</evidence>